<name>A0A834HW18_RHYFE</name>
<feature type="compositionally biased region" description="Polar residues" evidence="2">
    <location>
        <begin position="251"/>
        <end position="269"/>
    </location>
</feature>
<evidence type="ECO:0000313" key="5">
    <source>
        <dbReference type="Proteomes" id="UP000625711"/>
    </source>
</evidence>
<dbReference type="AlphaFoldDB" id="A0A834HW18"/>
<dbReference type="OrthoDB" id="6288648at2759"/>
<accession>A0A834HW18</accession>
<evidence type="ECO:0000256" key="3">
    <source>
        <dbReference type="SAM" id="Phobius"/>
    </source>
</evidence>
<proteinExistence type="predicted"/>
<keyword evidence="3" id="KW-0472">Membrane</keyword>
<feature type="region of interest" description="Disordered" evidence="2">
    <location>
        <begin position="247"/>
        <end position="325"/>
    </location>
</feature>
<feature type="region of interest" description="Disordered" evidence="2">
    <location>
        <begin position="344"/>
        <end position="382"/>
    </location>
</feature>
<sequence length="382" mass="43266">MSSSRVIRSTKAKIFVYVCAILIITGLIACYNNTLSQLDDVKKISDICHQQHENLSTQLQVISEFKQKLEKVMKNEIAMHQKNVASLETKINEEKSKSEKASSDAQLKYNSLQQHFNLLKTEHEDFKEECSKIQKEQLDEVNSLQSKLKEIKEELKKVRESREDLKTRFTEIESENQKLKLNLNKKDPNAEAQETINIFSNKFHDLEDKYNALQQKCNENTQNKPEIITSVNNKTSEKSISSLPLFKGAEQPSSSTKSGAVVSPQSGNLNGAKPLHSPNITPESAKKEANLKPPQGVPAVPVNRESQNEQPEIQNKEKEEKDIQENAAQEVMDQSQGNVFDDLALEGGKLGNKKNEDANLHYYEDDDDDADHPRQADVIVRH</sequence>
<feature type="coiled-coil region" evidence="1">
    <location>
        <begin position="70"/>
        <end position="223"/>
    </location>
</feature>
<evidence type="ECO:0000313" key="4">
    <source>
        <dbReference type="EMBL" id="KAF7267922.1"/>
    </source>
</evidence>
<keyword evidence="5" id="KW-1185">Reference proteome</keyword>
<comment type="caution">
    <text evidence="4">The sequence shown here is derived from an EMBL/GenBank/DDBJ whole genome shotgun (WGS) entry which is preliminary data.</text>
</comment>
<evidence type="ECO:0000256" key="2">
    <source>
        <dbReference type="SAM" id="MobiDB-lite"/>
    </source>
</evidence>
<keyword evidence="1" id="KW-0175">Coiled coil</keyword>
<keyword evidence="3" id="KW-0812">Transmembrane</keyword>
<dbReference type="PROSITE" id="PS51257">
    <property type="entry name" value="PROKAR_LIPOPROTEIN"/>
    <property type="match status" value="1"/>
</dbReference>
<evidence type="ECO:0000256" key="1">
    <source>
        <dbReference type="SAM" id="Coils"/>
    </source>
</evidence>
<organism evidence="4 5">
    <name type="scientific">Rhynchophorus ferrugineus</name>
    <name type="common">Red palm weevil</name>
    <name type="synonym">Curculio ferrugineus</name>
    <dbReference type="NCBI Taxonomy" id="354439"/>
    <lineage>
        <taxon>Eukaryota</taxon>
        <taxon>Metazoa</taxon>
        <taxon>Ecdysozoa</taxon>
        <taxon>Arthropoda</taxon>
        <taxon>Hexapoda</taxon>
        <taxon>Insecta</taxon>
        <taxon>Pterygota</taxon>
        <taxon>Neoptera</taxon>
        <taxon>Endopterygota</taxon>
        <taxon>Coleoptera</taxon>
        <taxon>Polyphaga</taxon>
        <taxon>Cucujiformia</taxon>
        <taxon>Curculionidae</taxon>
        <taxon>Dryophthorinae</taxon>
        <taxon>Rhynchophorus</taxon>
    </lineage>
</organism>
<feature type="compositionally biased region" description="Polar residues" evidence="2">
    <location>
        <begin position="304"/>
        <end position="313"/>
    </location>
</feature>
<dbReference type="Proteomes" id="UP000625711">
    <property type="component" value="Unassembled WGS sequence"/>
</dbReference>
<evidence type="ECO:0008006" key="6">
    <source>
        <dbReference type="Google" id="ProtNLM"/>
    </source>
</evidence>
<gene>
    <name evidence="4" type="ORF">GWI33_018872</name>
</gene>
<feature type="compositionally biased region" description="Basic and acidic residues" evidence="2">
    <location>
        <begin position="353"/>
        <end position="363"/>
    </location>
</feature>
<feature type="compositionally biased region" description="Basic and acidic residues" evidence="2">
    <location>
        <begin position="371"/>
        <end position="382"/>
    </location>
</feature>
<feature type="compositionally biased region" description="Basic and acidic residues" evidence="2">
    <location>
        <begin position="314"/>
        <end position="324"/>
    </location>
</feature>
<reference evidence="4" key="1">
    <citation type="submission" date="2020-08" db="EMBL/GenBank/DDBJ databases">
        <title>Genome sequencing and assembly of the red palm weevil Rhynchophorus ferrugineus.</title>
        <authorList>
            <person name="Dias G.B."/>
            <person name="Bergman C.M."/>
            <person name="Manee M."/>
        </authorList>
    </citation>
    <scope>NUCLEOTIDE SEQUENCE</scope>
    <source>
        <strain evidence="4">AA-2017</strain>
        <tissue evidence="4">Whole larva</tissue>
    </source>
</reference>
<feature type="transmembrane region" description="Helical" evidence="3">
    <location>
        <begin position="12"/>
        <end position="29"/>
    </location>
</feature>
<keyword evidence="3" id="KW-1133">Transmembrane helix</keyword>
<dbReference type="EMBL" id="JAACXV010014364">
    <property type="protein sequence ID" value="KAF7267922.1"/>
    <property type="molecule type" value="Genomic_DNA"/>
</dbReference>
<protein>
    <recommendedName>
        <fullName evidence="6">Golgi integral membrane protein 4</fullName>
    </recommendedName>
</protein>